<evidence type="ECO:0000256" key="2">
    <source>
        <dbReference type="ARBA" id="ARBA00022598"/>
    </source>
</evidence>
<dbReference type="GO" id="GO:0006189">
    <property type="term" value="P:'de novo' IMP biosynthetic process"/>
    <property type="evidence" value="ECO:0007669"/>
    <property type="project" value="UniProtKB-UniRule"/>
</dbReference>
<dbReference type="Proteomes" id="UP000490386">
    <property type="component" value="Unassembled WGS sequence"/>
</dbReference>
<dbReference type="GO" id="GO:0005524">
    <property type="term" value="F:ATP binding"/>
    <property type="evidence" value="ECO:0007669"/>
    <property type="project" value="UniProtKB-UniRule"/>
</dbReference>
<dbReference type="AlphaFoldDB" id="A0A7J5B5J3"/>
<dbReference type="RefSeq" id="WP_151422017.1">
    <property type="nucleotide sequence ID" value="NZ_WBJX01000001.1"/>
</dbReference>
<accession>A0A7J5B5J3</accession>
<sequence>MPKIVVIVMPKQELLDPQGKAVAGALSRLGKDHLHDVRVGKRFEITTDREVTAELMEEISQVADELLANGVIEDVISIDVLPDGTETAEDADEIDDVAGADTEASLASVIAAEVQSKGSAS</sequence>
<comment type="caution">
    <text evidence="7">The sequence shown here is derived from an EMBL/GenBank/DDBJ whole genome shotgun (WGS) entry which is preliminary data.</text>
</comment>
<protein>
    <recommendedName>
        <fullName evidence="6">Phosphoribosylformylglycinamidine synthase subunit PurS</fullName>
        <shortName evidence="6">FGAM synthase</shortName>
        <ecNumber evidence="6">6.3.5.3</ecNumber>
    </recommendedName>
    <alternativeName>
        <fullName evidence="6">Formylglycinamide ribonucleotide amidotransferase subunit III</fullName>
        <shortName evidence="6">FGAR amidotransferase III</shortName>
        <shortName evidence="6">FGAR-AT III</shortName>
    </alternativeName>
    <alternativeName>
        <fullName evidence="6">Phosphoribosylformylglycinamidine synthase subunit III</fullName>
    </alternativeName>
</protein>
<dbReference type="InterPro" id="IPR003850">
    <property type="entry name" value="PurS"/>
</dbReference>
<evidence type="ECO:0000256" key="3">
    <source>
        <dbReference type="ARBA" id="ARBA00022741"/>
    </source>
</evidence>
<comment type="subunit">
    <text evidence="6">Part of the FGAM synthase complex composed of 1 PurL, 1 PurQ and 2 PurS subunits.</text>
</comment>
<dbReference type="EMBL" id="WBJX01000001">
    <property type="protein sequence ID" value="KAB1638981.1"/>
    <property type="molecule type" value="Genomic_DNA"/>
</dbReference>
<proteinExistence type="inferred from homology"/>
<reference evidence="7 8" key="1">
    <citation type="submission" date="2019-09" db="EMBL/GenBank/DDBJ databases">
        <title>Phylogeny of genus Pseudoclavibacter and closely related genus.</title>
        <authorList>
            <person name="Li Y."/>
        </authorList>
    </citation>
    <scope>NUCLEOTIDE SEQUENCE [LARGE SCALE GENOMIC DNA]</scope>
    <source>
        <strain evidence="7 8">THG-MD12</strain>
    </source>
</reference>
<comment type="function">
    <text evidence="6">Part of the phosphoribosylformylglycinamidine synthase complex involved in the purines biosynthetic pathway. Catalyzes the ATP-dependent conversion of formylglycinamide ribonucleotide (FGAR) and glutamine to yield formylglycinamidine ribonucleotide (FGAM) and glutamate. The FGAM synthase complex is composed of three subunits. PurQ produces an ammonia molecule by converting glutamine to glutamate. PurL transfers the ammonia molecule to FGAR to form FGAM in an ATP-dependent manner. PurS interacts with PurQ and PurL and is thought to assist in the transfer of the ammonia molecule from PurQ to PurL.</text>
</comment>
<keyword evidence="8" id="KW-1185">Reference proteome</keyword>
<dbReference type="PANTHER" id="PTHR34696:SF1">
    <property type="entry name" value="PHOSPHORIBOSYLFORMYLGLYCINAMIDINE SYNTHASE SUBUNIT PURS"/>
    <property type="match status" value="1"/>
</dbReference>
<dbReference type="OrthoDB" id="3479567at2"/>
<keyword evidence="5 6" id="KW-0067">ATP-binding</keyword>
<dbReference type="GO" id="GO:0004642">
    <property type="term" value="F:phosphoribosylformylglycinamidine synthase activity"/>
    <property type="evidence" value="ECO:0007669"/>
    <property type="project" value="UniProtKB-UniRule"/>
</dbReference>
<gene>
    <name evidence="6 7" type="primary">purS</name>
    <name evidence="7" type="ORF">F8O03_01100</name>
</gene>
<dbReference type="Gene3D" id="3.30.1280.10">
    <property type="entry name" value="Phosphoribosylformylglycinamidine synthase subunit PurS"/>
    <property type="match status" value="1"/>
</dbReference>
<keyword evidence="2 6" id="KW-0436">Ligase</keyword>
<dbReference type="SUPFAM" id="SSF82697">
    <property type="entry name" value="PurS-like"/>
    <property type="match status" value="1"/>
</dbReference>
<name>A0A7J5B5J3_9MICO</name>
<evidence type="ECO:0000256" key="6">
    <source>
        <dbReference type="HAMAP-Rule" id="MF_01926"/>
    </source>
</evidence>
<evidence type="ECO:0000256" key="5">
    <source>
        <dbReference type="ARBA" id="ARBA00022840"/>
    </source>
</evidence>
<comment type="catalytic activity">
    <reaction evidence="6">
        <text>N(2)-formyl-N(1)-(5-phospho-beta-D-ribosyl)glycinamide + L-glutamine + ATP + H2O = 2-formamido-N(1)-(5-O-phospho-beta-D-ribosyl)acetamidine + L-glutamate + ADP + phosphate + H(+)</text>
        <dbReference type="Rhea" id="RHEA:17129"/>
        <dbReference type="ChEBI" id="CHEBI:15377"/>
        <dbReference type="ChEBI" id="CHEBI:15378"/>
        <dbReference type="ChEBI" id="CHEBI:29985"/>
        <dbReference type="ChEBI" id="CHEBI:30616"/>
        <dbReference type="ChEBI" id="CHEBI:43474"/>
        <dbReference type="ChEBI" id="CHEBI:58359"/>
        <dbReference type="ChEBI" id="CHEBI:147286"/>
        <dbReference type="ChEBI" id="CHEBI:147287"/>
        <dbReference type="ChEBI" id="CHEBI:456216"/>
        <dbReference type="EC" id="6.3.5.3"/>
    </reaction>
</comment>
<keyword evidence="3 6" id="KW-0547">Nucleotide-binding</keyword>
<evidence type="ECO:0000256" key="1">
    <source>
        <dbReference type="ARBA" id="ARBA00022490"/>
    </source>
</evidence>
<evidence type="ECO:0000256" key="4">
    <source>
        <dbReference type="ARBA" id="ARBA00022755"/>
    </source>
</evidence>
<dbReference type="NCBIfam" id="TIGR00302">
    <property type="entry name" value="phosphoribosylformylglycinamidine synthase subunit PurS"/>
    <property type="match status" value="1"/>
</dbReference>
<dbReference type="EC" id="6.3.5.3" evidence="6"/>
<dbReference type="UniPathway" id="UPA00074">
    <property type="reaction ID" value="UER00128"/>
</dbReference>
<organism evidence="7 8">
    <name type="scientific">Pseudoclavibacter terrae</name>
    <dbReference type="NCBI Taxonomy" id="1530195"/>
    <lineage>
        <taxon>Bacteria</taxon>
        <taxon>Bacillati</taxon>
        <taxon>Actinomycetota</taxon>
        <taxon>Actinomycetes</taxon>
        <taxon>Micrococcales</taxon>
        <taxon>Microbacteriaceae</taxon>
        <taxon>Pseudoclavibacter</taxon>
    </lineage>
</organism>
<keyword evidence="1 6" id="KW-0963">Cytoplasm</keyword>
<comment type="similarity">
    <text evidence="6">Belongs to the PurS family.</text>
</comment>
<dbReference type="Pfam" id="PF02700">
    <property type="entry name" value="PurS"/>
    <property type="match status" value="1"/>
</dbReference>
<dbReference type="InterPro" id="IPR036604">
    <property type="entry name" value="PurS-like_sf"/>
</dbReference>
<dbReference type="PANTHER" id="PTHR34696">
    <property type="entry name" value="PHOSPHORIBOSYLFORMYLGLYCINAMIDINE SYNTHASE SUBUNIT PURS"/>
    <property type="match status" value="1"/>
</dbReference>
<dbReference type="GO" id="GO:0005737">
    <property type="term" value="C:cytoplasm"/>
    <property type="evidence" value="ECO:0007669"/>
    <property type="project" value="UniProtKB-SubCell"/>
</dbReference>
<dbReference type="NCBIfam" id="NF004630">
    <property type="entry name" value="PRK05974.1"/>
    <property type="match status" value="1"/>
</dbReference>
<comment type="subcellular location">
    <subcellularLocation>
        <location evidence="6">Cytoplasm</location>
    </subcellularLocation>
</comment>
<evidence type="ECO:0000313" key="8">
    <source>
        <dbReference type="Proteomes" id="UP000490386"/>
    </source>
</evidence>
<comment type="pathway">
    <text evidence="6">Purine metabolism; IMP biosynthesis via de novo pathway; 5-amino-1-(5-phospho-D-ribosyl)imidazole from N(2)-formyl-N(1)-(5-phospho-D-ribosyl)glycinamide: step 1/2.</text>
</comment>
<dbReference type="HAMAP" id="MF_01926">
    <property type="entry name" value="PurS"/>
    <property type="match status" value="1"/>
</dbReference>
<evidence type="ECO:0000313" key="7">
    <source>
        <dbReference type="EMBL" id="KAB1638981.1"/>
    </source>
</evidence>
<keyword evidence="4 6" id="KW-0658">Purine biosynthesis</keyword>